<gene>
    <name evidence="1" type="ORF">CERSUDRAFT_75743</name>
</gene>
<proteinExistence type="predicted"/>
<keyword evidence="2" id="KW-1185">Reference proteome</keyword>
<reference evidence="1 2" key="1">
    <citation type="journal article" date="2012" name="Proc. Natl. Acad. Sci. U.S.A.">
        <title>Comparative genomics of Ceriporiopsis subvermispora and Phanerochaete chrysosporium provide insight into selective ligninolysis.</title>
        <authorList>
            <person name="Fernandez-Fueyo E."/>
            <person name="Ruiz-Duenas F.J."/>
            <person name="Ferreira P."/>
            <person name="Floudas D."/>
            <person name="Hibbett D.S."/>
            <person name="Canessa P."/>
            <person name="Larrondo L.F."/>
            <person name="James T.Y."/>
            <person name="Seelenfreund D."/>
            <person name="Lobos S."/>
            <person name="Polanco R."/>
            <person name="Tello M."/>
            <person name="Honda Y."/>
            <person name="Watanabe T."/>
            <person name="Watanabe T."/>
            <person name="Ryu J.S."/>
            <person name="Kubicek C.P."/>
            <person name="Schmoll M."/>
            <person name="Gaskell J."/>
            <person name="Hammel K.E."/>
            <person name="St John F.J."/>
            <person name="Vanden Wymelenberg A."/>
            <person name="Sabat G."/>
            <person name="Splinter BonDurant S."/>
            <person name="Syed K."/>
            <person name="Yadav J.S."/>
            <person name="Doddapaneni H."/>
            <person name="Subramanian V."/>
            <person name="Lavin J.L."/>
            <person name="Oguiza J.A."/>
            <person name="Perez G."/>
            <person name="Pisabarro A.G."/>
            <person name="Ramirez L."/>
            <person name="Santoyo F."/>
            <person name="Master E."/>
            <person name="Coutinho P.M."/>
            <person name="Henrissat B."/>
            <person name="Lombard V."/>
            <person name="Magnuson J.K."/>
            <person name="Kuees U."/>
            <person name="Hori C."/>
            <person name="Igarashi K."/>
            <person name="Samejima M."/>
            <person name="Held B.W."/>
            <person name="Barry K.W."/>
            <person name="LaButti K.M."/>
            <person name="Lapidus A."/>
            <person name="Lindquist E.A."/>
            <person name="Lucas S.M."/>
            <person name="Riley R."/>
            <person name="Salamov A.A."/>
            <person name="Hoffmeister D."/>
            <person name="Schwenk D."/>
            <person name="Hadar Y."/>
            <person name="Yarden O."/>
            <person name="de Vries R.P."/>
            <person name="Wiebenga A."/>
            <person name="Stenlid J."/>
            <person name="Eastwood D."/>
            <person name="Grigoriev I.V."/>
            <person name="Berka R.M."/>
            <person name="Blanchette R.A."/>
            <person name="Kersten P."/>
            <person name="Martinez A.T."/>
            <person name="Vicuna R."/>
            <person name="Cullen D."/>
        </authorList>
    </citation>
    <scope>NUCLEOTIDE SEQUENCE [LARGE SCALE GENOMIC DNA]</scope>
    <source>
        <strain evidence="1 2">B</strain>
    </source>
</reference>
<dbReference type="HOGENOM" id="CLU_674384_0_0_1"/>
<sequence>MKVPPAPPPTPDPDFPKPSLYNPRGVLIHTSIPLRPKPAQVLAKAAALLFLAPEFSAWFAQNPRGLPPEIFYRIMNEIDDLQALLTCGFVCRHMAFVVKEIIYDRITPFRKRLDRLGLQHLRRHVHSNPLTVHLLQDLTVSVETLVRFVFEFSGNLHNLRTLNIEGDDEALALFPMRMPFYSALSCFRKVTKMSLRGVGFSTFRDFARFICSFPGLLQLELVQVSWRTGAQRPLAEEPFAKSLNLHQISIMDNHVLKYSCLLNTSQVLQNISVLALDGPPDPVYTNFKPSARVHFLDDLGESWMYGEDIRRALGNLAPSILSVPPPYYKRYIDMFPSPRPARIAQSCVLDYGWQADAWLPNCLQLLYTLFTQSQGVHTVHWHLDPSGTVEETFLRCRTNIDATFTTVC</sequence>
<name>M2R8T5_CERS8</name>
<accession>M2R8T5</accession>
<dbReference type="EMBL" id="KB445802">
    <property type="protein sequence ID" value="EMD34842.1"/>
    <property type="molecule type" value="Genomic_DNA"/>
</dbReference>
<dbReference type="OrthoDB" id="10597103at2759"/>
<evidence type="ECO:0008006" key="3">
    <source>
        <dbReference type="Google" id="ProtNLM"/>
    </source>
</evidence>
<dbReference type="SUPFAM" id="SSF52047">
    <property type="entry name" value="RNI-like"/>
    <property type="match status" value="1"/>
</dbReference>
<protein>
    <recommendedName>
        <fullName evidence="3">F-box domain-containing protein</fullName>
    </recommendedName>
</protein>
<evidence type="ECO:0000313" key="1">
    <source>
        <dbReference type="EMBL" id="EMD34842.1"/>
    </source>
</evidence>
<dbReference type="Proteomes" id="UP000016930">
    <property type="component" value="Unassembled WGS sequence"/>
</dbReference>
<evidence type="ECO:0000313" key="2">
    <source>
        <dbReference type="Proteomes" id="UP000016930"/>
    </source>
</evidence>
<dbReference type="AlphaFoldDB" id="M2R8T5"/>
<organism evidence="1 2">
    <name type="scientific">Ceriporiopsis subvermispora (strain B)</name>
    <name type="common">White-rot fungus</name>
    <name type="synonym">Gelatoporia subvermispora</name>
    <dbReference type="NCBI Taxonomy" id="914234"/>
    <lineage>
        <taxon>Eukaryota</taxon>
        <taxon>Fungi</taxon>
        <taxon>Dikarya</taxon>
        <taxon>Basidiomycota</taxon>
        <taxon>Agaricomycotina</taxon>
        <taxon>Agaricomycetes</taxon>
        <taxon>Polyporales</taxon>
        <taxon>Gelatoporiaceae</taxon>
        <taxon>Gelatoporia</taxon>
    </lineage>
</organism>